<dbReference type="Proteomes" id="UP000266188">
    <property type="component" value="Unassembled WGS sequence"/>
</dbReference>
<keyword evidence="3" id="KW-0678">Repressor</keyword>
<dbReference type="PANTHER" id="PTHR13286">
    <property type="entry name" value="SAP30"/>
    <property type="match status" value="1"/>
</dbReference>
<dbReference type="InterPro" id="IPR025718">
    <property type="entry name" value="SAP30_Sin3-bd"/>
</dbReference>
<reference evidence="10" key="1">
    <citation type="submission" date="2017-02" db="EMBL/GenBank/DDBJ databases">
        <authorList>
            <person name="Tafer H."/>
            <person name="Lopandic K."/>
        </authorList>
    </citation>
    <scope>NUCLEOTIDE SEQUENCE [LARGE SCALE GENOMIC DNA]</scope>
    <source>
        <strain evidence="10">CBS 366.77</strain>
    </source>
</reference>
<feature type="region of interest" description="Disordered" evidence="7">
    <location>
        <begin position="1"/>
        <end position="69"/>
    </location>
</feature>
<dbReference type="PANTHER" id="PTHR13286:SF23">
    <property type="entry name" value="HISTONE DEACETYLASE COMPLEX SUBUNIT SAP30 SIN3 BINDING DOMAIN-CONTAINING PROTEIN"/>
    <property type="match status" value="1"/>
</dbReference>
<keyword evidence="10" id="KW-1185">Reference proteome</keyword>
<keyword evidence="5" id="KW-0804">Transcription</keyword>
<comment type="caution">
    <text evidence="9">The sequence shown here is derived from an EMBL/GenBank/DDBJ whole genome shotgun (WGS) entry which is preliminary data.</text>
</comment>
<evidence type="ECO:0000313" key="9">
    <source>
        <dbReference type="EMBL" id="RJE20304.1"/>
    </source>
</evidence>
<gene>
    <name evidence="9" type="ORF">PHISCL_07367</name>
</gene>
<organism evidence="9 10">
    <name type="scientific">Aspergillus sclerotialis</name>
    <dbReference type="NCBI Taxonomy" id="2070753"/>
    <lineage>
        <taxon>Eukaryota</taxon>
        <taxon>Fungi</taxon>
        <taxon>Dikarya</taxon>
        <taxon>Ascomycota</taxon>
        <taxon>Pezizomycotina</taxon>
        <taxon>Eurotiomycetes</taxon>
        <taxon>Eurotiomycetidae</taxon>
        <taxon>Eurotiales</taxon>
        <taxon>Aspergillaceae</taxon>
        <taxon>Aspergillus</taxon>
        <taxon>Aspergillus subgen. Polypaecilum</taxon>
    </lineage>
</organism>
<evidence type="ECO:0000256" key="1">
    <source>
        <dbReference type="ARBA" id="ARBA00004123"/>
    </source>
</evidence>
<evidence type="ECO:0000313" key="10">
    <source>
        <dbReference type="Proteomes" id="UP000266188"/>
    </source>
</evidence>
<comment type="subcellular location">
    <subcellularLocation>
        <location evidence="1">Nucleus</location>
    </subcellularLocation>
</comment>
<keyword evidence="6" id="KW-0539">Nucleus</keyword>
<evidence type="ECO:0000256" key="4">
    <source>
        <dbReference type="ARBA" id="ARBA00023015"/>
    </source>
</evidence>
<evidence type="ECO:0000256" key="3">
    <source>
        <dbReference type="ARBA" id="ARBA00022491"/>
    </source>
</evidence>
<proteinExistence type="inferred from homology"/>
<dbReference type="GO" id="GO:0005634">
    <property type="term" value="C:nucleus"/>
    <property type="evidence" value="ECO:0007669"/>
    <property type="project" value="UniProtKB-SubCell"/>
</dbReference>
<evidence type="ECO:0000256" key="7">
    <source>
        <dbReference type="SAM" id="MobiDB-lite"/>
    </source>
</evidence>
<evidence type="ECO:0000256" key="5">
    <source>
        <dbReference type="ARBA" id="ARBA00023163"/>
    </source>
</evidence>
<comment type="similarity">
    <text evidence="2">Belongs to the SAP30 family.</text>
</comment>
<dbReference type="InterPro" id="IPR038291">
    <property type="entry name" value="SAP30_C_sf"/>
</dbReference>
<name>A0A3A2ZLS7_9EURO</name>
<evidence type="ECO:0000259" key="8">
    <source>
        <dbReference type="Pfam" id="PF13867"/>
    </source>
</evidence>
<accession>A0A3A2ZLS7</accession>
<feature type="domain" description="Histone deacetylase complex subunit SAP30 Sin3 binding" evidence="8">
    <location>
        <begin position="178"/>
        <end position="218"/>
    </location>
</feature>
<dbReference type="Gene3D" id="6.10.160.20">
    <property type="match status" value="1"/>
</dbReference>
<dbReference type="STRING" id="2070753.A0A3A2ZLS7"/>
<dbReference type="InterPro" id="IPR024145">
    <property type="entry name" value="His_deAcase_SAP30/SAP30L"/>
</dbReference>
<evidence type="ECO:0000256" key="6">
    <source>
        <dbReference type="ARBA" id="ARBA00023242"/>
    </source>
</evidence>
<keyword evidence="4" id="KW-0805">Transcription regulation</keyword>
<dbReference type="AlphaFoldDB" id="A0A3A2ZLS7"/>
<sequence>MAPPRRGAVADDSRSEASSGTREPKGKGRRTGNGSAPNREAKGPNTAGPSRGPTSHAQHVEDPQKVPWSDMPLDILHSYRHAYKLNTPSAYSTEYSRILLSRGIGLRSPTSIAARRANSHGELREVNGNGASTLTAQRALTQTNNPTTNGINIEVQSADQSESYHSNPSTIDEKNALHQVIGQGRVSKKQLAQVVRKHFNNAGLGEQEAIARFLYKVREEGRGRQFRLRFQP</sequence>
<evidence type="ECO:0000256" key="2">
    <source>
        <dbReference type="ARBA" id="ARBA00006283"/>
    </source>
</evidence>
<dbReference type="OrthoDB" id="510958at2759"/>
<dbReference type="Pfam" id="PF13867">
    <property type="entry name" value="SAP30_Sin3_bdg"/>
    <property type="match status" value="1"/>
</dbReference>
<protein>
    <recommendedName>
        <fullName evidence="8">Histone deacetylase complex subunit SAP30 Sin3 binding domain-containing protein</fullName>
    </recommendedName>
</protein>
<dbReference type="EMBL" id="MVGC01000320">
    <property type="protein sequence ID" value="RJE20304.1"/>
    <property type="molecule type" value="Genomic_DNA"/>
</dbReference>